<keyword evidence="1" id="KW-0732">Signal</keyword>
<gene>
    <name evidence="2" type="ORF">IAA60_03855</name>
</gene>
<proteinExistence type="predicted"/>
<evidence type="ECO:0000256" key="1">
    <source>
        <dbReference type="SAM" id="SignalP"/>
    </source>
</evidence>
<protein>
    <submittedName>
        <fullName evidence="2">Extracellular solute-binding protein</fullName>
    </submittedName>
</protein>
<dbReference type="Proteomes" id="UP000824165">
    <property type="component" value="Unassembled WGS sequence"/>
</dbReference>
<reference evidence="2" key="2">
    <citation type="journal article" date="2021" name="PeerJ">
        <title>Extensive microbial diversity within the chicken gut microbiome revealed by metagenomics and culture.</title>
        <authorList>
            <person name="Gilroy R."/>
            <person name="Ravi A."/>
            <person name="Getino M."/>
            <person name="Pursley I."/>
            <person name="Horton D.L."/>
            <person name="Alikhan N.F."/>
            <person name="Baker D."/>
            <person name="Gharbi K."/>
            <person name="Hall N."/>
            <person name="Watson M."/>
            <person name="Adriaenssens E.M."/>
            <person name="Foster-Nyarko E."/>
            <person name="Jarju S."/>
            <person name="Secka A."/>
            <person name="Antonio M."/>
            <person name="Oren A."/>
            <person name="Chaudhuri R.R."/>
            <person name="La Ragione R."/>
            <person name="Hildebrand F."/>
            <person name="Pallen M.J."/>
        </authorList>
    </citation>
    <scope>NUCLEOTIDE SEQUENCE</scope>
    <source>
        <strain evidence="2">CHK181-108</strain>
    </source>
</reference>
<feature type="chain" id="PRO_5038866887" evidence="1">
    <location>
        <begin position="23"/>
        <end position="468"/>
    </location>
</feature>
<dbReference type="SUPFAM" id="SSF53850">
    <property type="entry name" value="Periplasmic binding protein-like II"/>
    <property type="match status" value="1"/>
</dbReference>
<dbReference type="Gene3D" id="3.40.190.10">
    <property type="entry name" value="Periplasmic binding protein-like II"/>
    <property type="match status" value="1"/>
</dbReference>
<sequence>MKRITKIMAALLCVCMAGGALAGCGGADDRTEDGRIKITVGNAPDKNTDTVAYESWQAAADQFMKLNNDVYIEPEAWAYDVQSFVARAEGGTLPTIFKAHFTEGNKIKEFGYSADVTSFMKENGDYDKLNDTMMKNIADEDGNVLLIPESVYTIGVVMNMKLMRQAGLVNEDDSPKIPETFDELAEMAKTVTEKTGAAGFVFPTTGNGGGWLFSNIGWAYGGEFEHKDENGKWIGTLDSDEIVAAMQWLKDMKWKYNCLPANTLLSNADTMKMVGTDQAAMALAHPAQANQLVANYGMSTEDVAMVKIPAGPAERVSLMGGSYYVIANNATEDQIDASLRYLRFKGATTELTDDMRTSIEAETKVNYDQGNALIGIRDLSIWKDTSDVERFKIEMMDKYRNIPENHVASYNDKEGVSYKTEVEVCAQEMYSLLDEVIQLVLNDENSDCKALLTEANNKFQNNFLNNEQ</sequence>
<dbReference type="EMBL" id="DVLU01000032">
    <property type="protein sequence ID" value="HIT85026.1"/>
    <property type="molecule type" value="Genomic_DNA"/>
</dbReference>
<dbReference type="InterPro" id="IPR006059">
    <property type="entry name" value="SBP"/>
</dbReference>
<evidence type="ECO:0000313" key="2">
    <source>
        <dbReference type="EMBL" id="HIT85026.1"/>
    </source>
</evidence>
<dbReference type="InterPro" id="IPR050490">
    <property type="entry name" value="Bact_solute-bd_prot1"/>
</dbReference>
<dbReference type="PANTHER" id="PTHR43649:SF16">
    <property type="entry name" value="SUGAR-BINDING LIPOPROTEIN"/>
    <property type="match status" value="1"/>
</dbReference>
<reference evidence="2" key="1">
    <citation type="submission" date="2020-10" db="EMBL/GenBank/DDBJ databases">
        <authorList>
            <person name="Gilroy R."/>
        </authorList>
    </citation>
    <scope>NUCLEOTIDE SEQUENCE</scope>
    <source>
        <strain evidence="2">CHK181-108</strain>
    </source>
</reference>
<dbReference type="PROSITE" id="PS51257">
    <property type="entry name" value="PROKAR_LIPOPROTEIN"/>
    <property type="match status" value="1"/>
</dbReference>
<organism evidence="2 3">
    <name type="scientific">Candidatus Ornithomonoglobus intestinigallinarum</name>
    <dbReference type="NCBI Taxonomy" id="2840894"/>
    <lineage>
        <taxon>Bacteria</taxon>
        <taxon>Bacillati</taxon>
        <taxon>Bacillota</taxon>
        <taxon>Clostridia</taxon>
        <taxon>Candidatus Ornithomonoglobus</taxon>
    </lineage>
</organism>
<dbReference type="AlphaFoldDB" id="A0A9D1H374"/>
<dbReference type="Pfam" id="PF01547">
    <property type="entry name" value="SBP_bac_1"/>
    <property type="match status" value="1"/>
</dbReference>
<comment type="caution">
    <text evidence="2">The sequence shown here is derived from an EMBL/GenBank/DDBJ whole genome shotgun (WGS) entry which is preliminary data.</text>
</comment>
<accession>A0A9D1H374</accession>
<feature type="signal peptide" evidence="1">
    <location>
        <begin position="1"/>
        <end position="22"/>
    </location>
</feature>
<dbReference type="PANTHER" id="PTHR43649">
    <property type="entry name" value="ARABINOSE-BINDING PROTEIN-RELATED"/>
    <property type="match status" value="1"/>
</dbReference>
<name>A0A9D1H374_9FIRM</name>
<evidence type="ECO:0000313" key="3">
    <source>
        <dbReference type="Proteomes" id="UP000824165"/>
    </source>
</evidence>